<sequence>MGSDDDTYLDYYLSRRWFRDRIVVLALVFVGFLAVQWLGLGLPDLGPFSESPRGPVVLLVAVLVTGMWLVLAVIGAIGLVRRHRP</sequence>
<dbReference type="AlphaFoldDB" id="L9X7E9"/>
<reference evidence="2 3" key="1">
    <citation type="journal article" date="2014" name="PLoS Genet.">
        <title>Phylogenetically driven sequencing of extremely halophilic archaea reveals strategies for static and dynamic osmo-response.</title>
        <authorList>
            <person name="Becker E.A."/>
            <person name="Seitzer P.M."/>
            <person name="Tritt A."/>
            <person name="Larsen D."/>
            <person name="Krusor M."/>
            <person name="Yao A.I."/>
            <person name="Wu D."/>
            <person name="Madern D."/>
            <person name="Eisen J.A."/>
            <person name="Darling A.E."/>
            <person name="Facciotti M.T."/>
        </authorList>
    </citation>
    <scope>NUCLEOTIDE SEQUENCE [LARGE SCALE GENOMIC DNA]</scope>
    <source>
        <strain evidence="2 3">DSM 10524</strain>
    </source>
</reference>
<comment type="caution">
    <text evidence="2">The sequence shown here is derived from an EMBL/GenBank/DDBJ whole genome shotgun (WGS) entry which is preliminary data.</text>
</comment>
<keyword evidence="3" id="KW-1185">Reference proteome</keyword>
<dbReference type="EMBL" id="AOIB01000023">
    <property type="protein sequence ID" value="ELY57650.1"/>
    <property type="molecule type" value="Genomic_DNA"/>
</dbReference>
<dbReference type="Proteomes" id="UP000011688">
    <property type="component" value="Unassembled WGS sequence"/>
</dbReference>
<proteinExistence type="predicted"/>
<evidence type="ECO:0000256" key="1">
    <source>
        <dbReference type="SAM" id="Phobius"/>
    </source>
</evidence>
<organism evidence="2 3">
    <name type="scientific">Natronococcus amylolyticus DSM 10524</name>
    <dbReference type="NCBI Taxonomy" id="1227497"/>
    <lineage>
        <taxon>Archaea</taxon>
        <taxon>Methanobacteriati</taxon>
        <taxon>Methanobacteriota</taxon>
        <taxon>Stenosarchaea group</taxon>
        <taxon>Halobacteria</taxon>
        <taxon>Halobacteriales</taxon>
        <taxon>Natrialbaceae</taxon>
        <taxon>Natronococcus</taxon>
    </lineage>
</organism>
<evidence type="ECO:0000313" key="3">
    <source>
        <dbReference type="Proteomes" id="UP000011688"/>
    </source>
</evidence>
<accession>L9X7E9</accession>
<feature type="transmembrane region" description="Helical" evidence="1">
    <location>
        <begin position="54"/>
        <end position="80"/>
    </location>
</feature>
<evidence type="ECO:0000313" key="2">
    <source>
        <dbReference type="EMBL" id="ELY57650.1"/>
    </source>
</evidence>
<protein>
    <submittedName>
        <fullName evidence="2">Uncharacterized protein</fullName>
    </submittedName>
</protein>
<dbReference type="eggNOG" id="arCOG11196">
    <property type="taxonomic scope" value="Archaea"/>
</dbReference>
<dbReference type="RefSeq" id="WP_005555994.1">
    <property type="nucleotide sequence ID" value="NZ_AOIB01000023.1"/>
</dbReference>
<gene>
    <name evidence="2" type="ORF">C491_10659</name>
</gene>
<name>L9X7E9_9EURY</name>
<keyword evidence="1" id="KW-0812">Transmembrane</keyword>
<feature type="transmembrane region" description="Helical" evidence="1">
    <location>
        <begin position="22"/>
        <end position="42"/>
    </location>
</feature>
<keyword evidence="1" id="KW-1133">Transmembrane helix</keyword>
<keyword evidence="1" id="KW-0472">Membrane</keyword>